<dbReference type="AlphaFoldDB" id="A0A0V0QB72"/>
<reference evidence="2 3" key="1">
    <citation type="journal article" date="2015" name="Sci. Rep.">
        <title>Genome of the facultative scuticociliatosis pathogen Pseudocohnilembus persalinus provides insight into its virulence through horizontal gene transfer.</title>
        <authorList>
            <person name="Xiong J."/>
            <person name="Wang G."/>
            <person name="Cheng J."/>
            <person name="Tian M."/>
            <person name="Pan X."/>
            <person name="Warren A."/>
            <person name="Jiang C."/>
            <person name="Yuan D."/>
            <person name="Miao W."/>
        </authorList>
    </citation>
    <scope>NUCLEOTIDE SEQUENCE [LARGE SCALE GENOMIC DNA]</scope>
    <source>
        <strain evidence="2">36N120E</strain>
    </source>
</reference>
<feature type="compositionally biased region" description="Basic and acidic residues" evidence="1">
    <location>
        <begin position="91"/>
        <end position="101"/>
    </location>
</feature>
<sequence>MKTVKQFDELQSKLTEIKPIQSTIYNLKQDIDNYQIDNNYDMQIFPIFKQEEMELEGLVDDFLKDIYNINDIDKGKQKMQNSVELRQIHKKENNDSEESLHSENYNENEQQNSQYNNINKNNNQMDIIE</sequence>
<feature type="region of interest" description="Disordered" evidence="1">
    <location>
        <begin position="91"/>
        <end position="129"/>
    </location>
</feature>
<evidence type="ECO:0000313" key="3">
    <source>
        <dbReference type="Proteomes" id="UP000054937"/>
    </source>
</evidence>
<feature type="compositionally biased region" description="Low complexity" evidence="1">
    <location>
        <begin position="102"/>
        <end position="129"/>
    </location>
</feature>
<evidence type="ECO:0000256" key="1">
    <source>
        <dbReference type="SAM" id="MobiDB-lite"/>
    </source>
</evidence>
<dbReference type="InParanoid" id="A0A0V0QB72"/>
<keyword evidence="3" id="KW-1185">Reference proteome</keyword>
<proteinExistence type="predicted"/>
<name>A0A0V0QB72_PSEPJ</name>
<comment type="caution">
    <text evidence="2">The sequence shown here is derived from an EMBL/GenBank/DDBJ whole genome shotgun (WGS) entry which is preliminary data.</text>
</comment>
<dbReference type="EMBL" id="LDAU01000212">
    <property type="protein sequence ID" value="KRW99470.1"/>
    <property type="molecule type" value="Genomic_DNA"/>
</dbReference>
<protein>
    <submittedName>
        <fullName evidence="2">Uncharacterized protein</fullName>
    </submittedName>
</protein>
<organism evidence="2 3">
    <name type="scientific">Pseudocohnilembus persalinus</name>
    <name type="common">Ciliate</name>
    <dbReference type="NCBI Taxonomy" id="266149"/>
    <lineage>
        <taxon>Eukaryota</taxon>
        <taxon>Sar</taxon>
        <taxon>Alveolata</taxon>
        <taxon>Ciliophora</taxon>
        <taxon>Intramacronucleata</taxon>
        <taxon>Oligohymenophorea</taxon>
        <taxon>Scuticociliatia</taxon>
        <taxon>Philasterida</taxon>
        <taxon>Pseudocohnilembidae</taxon>
        <taxon>Pseudocohnilembus</taxon>
    </lineage>
</organism>
<accession>A0A0V0QB72</accession>
<gene>
    <name evidence="2" type="ORF">PPERSA_07955</name>
</gene>
<dbReference type="Proteomes" id="UP000054937">
    <property type="component" value="Unassembled WGS sequence"/>
</dbReference>
<evidence type="ECO:0000313" key="2">
    <source>
        <dbReference type="EMBL" id="KRW99470.1"/>
    </source>
</evidence>